<dbReference type="PROSITE" id="PS00534">
    <property type="entry name" value="FERROCHELATASE"/>
    <property type="match status" value="1"/>
</dbReference>
<dbReference type="InterPro" id="IPR019772">
    <property type="entry name" value="Ferrochelatase_AS"/>
</dbReference>
<dbReference type="CDD" id="cd03411">
    <property type="entry name" value="Ferrochelatase_N"/>
    <property type="match status" value="1"/>
</dbReference>
<evidence type="ECO:0000256" key="10">
    <source>
        <dbReference type="SAM" id="SignalP"/>
    </source>
</evidence>
<keyword evidence="9" id="KW-0472">Membrane</keyword>
<dbReference type="GO" id="GO:0009507">
    <property type="term" value="C:chloroplast"/>
    <property type="evidence" value="ECO:0007669"/>
    <property type="project" value="UniProtKB-SubCell"/>
</dbReference>
<dbReference type="CDD" id="cd00419">
    <property type="entry name" value="Ferrochelatase_C"/>
    <property type="match status" value="1"/>
</dbReference>
<comment type="catalytic activity">
    <reaction evidence="8 9">
        <text>heme b + 2 H(+) = protoporphyrin IX + Fe(2+)</text>
        <dbReference type="Rhea" id="RHEA:22584"/>
        <dbReference type="ChEBI" id="CHEBI:15378"/>
        <dbReference type="ChEBI" id="CHEBI:29033"/>
        <dbReference type="ChEBI" id="CHEBI:57306"/>
        <dbReference type="ChEBI" id="CHEBI:60344"/>
        <dbReference type="EC" id="4.98.1.1"/>
    </reaction>
</comment>
<evidence type="ECO:0000256" key="4">
    <source>
        <dbReference type="ARBA" id="ARBA00023004"/>
    </source>
</evidence>
<evidence type="ECO:0000256" key="8">
    <source>
        <dbReference type="ARBA" id="ARBA00049380"/>
    </source>
</evidence>
<comment type="function">
    <text evidence="9">Catalyzes the ferrous insertion into protoporphyrin IX.</text>
</comment>
<keyword evidence="5 9" id="KW-0350">Heme biosynthesis</keyword>
<dbReference type="NCBIfam" id="TIGR00109">
    <property type="entry name" value="hemH"/>
    <property type="match status" value="1"/>
</dbReference>
<keyword evidence="9" id="KW-0999">Mitochondrion inner membrane</keyword>
<dbReference type="PANTHER" id="PTHR11108:SF1">
    <property type="entry name" value="FERROCHELATASE, MITOCHONDRIAL"/>
    <property type="match status" value="1"/>
</dbReference>
<evidence type="ECO:0000256" key="7">
    <source>
        <dbReference type="ARBA" id="ARBA00023244"/>
    </source>
</evidence>
<evidence type="ECO:0000256" key="1">
    <source>
        <dbReference type="ARBA" id="ARBA00004229"/>
    </source>
</evidence>
<reference evidence="11" key="1">
    <citation type="submission" date="2021-01" db="EMBL/GenBank/DDBJ databases">
        <authorList>
            <person name="Corre E."/>
            <person name="Pelletier E."/>
            <person name="Niang G."/>
            <person name="Scheremetjew M."/>
            <person name="Finn R."/>
            <person name="Kale V."/>
            <person name="Holt S."/>
            <person name="Cochrane G."/>
            <person name="Meng A."/>
            <person name="Brown T."/>
            <person name="Cohen L."/>
        </authorList>
    </citation>
    <scope>NUCLEOTIDE SEQUENCE</scope>
    <source>
        <strain evidence="11">CCMP443</strain>
    </source>
</reference>
<keyword evidence="6 9" id="KW-0456">Lyase</keyword>
<evidence type="ECO:0000256" key="5">
    <source>
        <dbReference type="ARBA" id="ARBA00023133"/>
    </source>
</evidence>
<name>A0A7S0Z6V8_9CRYP</name>
<dbReference type="UniPathway" id="UPA00252">
    <property type="reaction ID" value="UER00325"/>
</dbReference>
<keyword evidence="7 9" id="KW-0627">Porphyrin biosynthesis</keyword>
<dbReference type="HAMAP" id="MF_00323">
    <property type="entry name" value="Ferrochelatase"/>
    <property type="match status" value="1"/>
</dbReference>
<evidence type="ECO:0000256" key="2">
    <source>
        <dbReference type="ARBA" id="ARBA00004943"/>
    </source>
</evidence>
<evidence type="ECO:0000256" key="3">
    <source>
        <dbReference type="ARBA" id="ARBA00007718"/>
    </source>
</evidence>
<dbReference type="EMBL" id="HBFN01037130">
    <property type="protein sequence ID" value="CAD8807881.1"/>
    <property type="molecule type" value="Transcribed_RNA"/>
</dbReference>
<dbReference type="Pfam" id="PF00762">
    <property type="entry name" value="Ferrochelatase"/>
    <property type="match status" value="1"/>
</dbReference>
<evidence type="ECO:0000313" key="11">
    <source>
        <dbReference type="EMBL" id="CAD8807881.1"/>
    </source>
</evidence>
<comment type="subcellular location">
    <subcellularLocation>
        <location evidence="9">Mitochondrion inner membrane</location>
    </subcellularLocation>
    <subcellularLocation>
        <location evidence="1">Plastid</location>
        <location evidence="1">Chloroplast</location>
    </subcellularLocation>
</comment>
<protein>
    <recommendedName>
        <fullName evidence="9">Ferrochelatase</fullName>
        <ecNumber evidence="9">4.98.1.1</ecNumber>
    </recommendedName>
</protein>
<sequence length="519" mass="56995">MQTQRLTLAAVGLLAALSATADAFAPSPLRMPTRAGLRSAATSSSRRGYLGPVCAATAPQSRGMFKNMFGKVTTTINREIAEKSQTGEQKVGILFLNLGGPEKLDEVEDFLFNLFNDPDIIRLPNVLQPLQSFIARRIASSRAPGSREAYESIGGGSPIVDLTVDQGDKLQQELAQRGLNTKIYIGMRYWFPFTEEAVDEILKDGINRLVIIPLYPQYSISTSGSSLRLLNDMIKADPDTWDPRKLDHTVVPDWFDHPGYVETQAKLIKEQLEEFKGRPEDVKVMFSAHGVPVSYVEAGDPYKGQIERCTELIMQKVNEGSPDQFDSTLCFQSRVGPVKWLEPYTDVMLTRLGEEGLKNIVVVPLSFVSDHVETLEELDQEYREVAEEAGITNFKRVPALNSDPGFISCLADIAQEALEKPSLRVAEALELYQGKSMREAAAASSDRNAWLRPGISISAEAINGRAAMVAFASLAISQVINKGCPAIAGPSIAGKEPFCAAFSYDGWAWLLDVILNLQT</sequence>
<dbReference type="InterPro" id="IPR001015">
    <property type="entry name" value="Ferrochelatase"/>
</dbReference>
<organism evidence="11">
    <name type="scientific">Hemiselmis tepida</name>
    <dbReference type="NCBI Taxonomy" id="464990"/>
    <lineage>
        <taxon>Eukaryota</taxon>
        <taxon>Cryptophyceae</taxon>
        <taxon>Cryptomonadales</taxon>
        <taxon>Hemiselmidaceae</taxon>
        <taxon>Hemiselmis</taxon>
    </lineage>
</organism>
<dbReference type="InterPro" id="IPR033659">
    <property type="entry name" value="Ferrochelatase_N"/>
</dbReference>
<dbReference type="Gene3D" id="3.40.50.1400">
    <property type="match status" value="2"/>
</dbReference>
<dbReference type="PANTHER" id="PTHR11108">
    <property type="entry name" value="FERROCHELATASE"/>
    <property type="match status" value="1"/>
</dbReference>
<gene>
    <name evidence="11" type="ORF">HTEP1355_LOCUS21561</name>
</gene>
<dbReference type="EC" id="4.98.1.1" evidence="9"/>
<feature type="chain" id="PRO_5031444164" description="Ferrochelatase" evidence="10">
    <location>
        <begin position="24"/>
        <end position="519"/>
    </location>
</feature>
<dbReference type="InterPro" id="IPR033644">
    <property type="entry name" value="Ferrochelatase_C"/>
</dbReference>
<dbReference type="FunFam" id="3.40.50.1400:FF:000006">
    <property type="entry name" value="Ferrochelatase"/>
    <property type="match status" value="1"/>
</dbReference>
<dbReference type="AlphaFoldDB" id="A0A7S0Z6V8"/>
<evidence type="ECO:0000256" key="9">
    <source>
        <dbReference type="RuleBase" id="RU000607"/>
    </source>
</evidence>
<accession>A0A7S0Z6V8</accession>
<keyword evidence="10" id="KW-0732">Signal</keyword>
<dbReference type="SUPFAM" id="SSF53800">
    <property type="entry name" value="Chelatase"/>
    <property type="match status" value="1"/>
</dbReference>
<comment type="similarity">
    <text evidence="3 9">Belongs to the ferrochelatase family.</text>
</comment>
<keyword evidence="4 9" id="KW-0408">Iron</keyword>
<dbReference type="GO" id="GO:0006783">
    <property type="term" value="P:heme biosynthetic process"/>
    <property type="evidence" value="ECO:0007669"/>
    <property type="project" value="UniProtKB-UniRule"/>
</dbReference>
<comment type="pathway">
    <text evidence="2 9">Porphyrin-containing compound metabolism; protoheme biosynthesis; protoheme from protoporphyrin-IX: step 1/1.</text>
</comment>
<feature type="signal peptide" evidence="10">
    <location>
        <begin position="1"/>
        <end position="23"/>
    </location>
</feature>
<keyword evidence="9" id="KW-0496">Mitochondrion</keyword>
<dbReference type="GO" id="GO:0005743">
    <property type="term" value="C:mitochondrial inner membrane"/>
    <property type="evidence" value="ECO:0007669"/>
    <property type="project" value="UniProtKB-SubCell"/>
</dbReference>
<proteinExistence type="inferred from homology"/>
<dbReference type="GO" id="GO:0004325">
    <property type="term" value="F:ferrochelatase activity"/>
    <property type="evidence" value="ECO:0007669"/>
    <property type="project" value="UniProtKB-UniRule"/>
</dbReference>
<evidence type="ECO:0000256" key="6">
    <source>
        <dbReference type="ARBA" id="ARBA00023239"/>
    </source>
</evidence>